<dbReference type="KEGG" id="trr:M419DRAFT_10378"/>
<name>A0A024S5Z3_HYPJR</name>
<proteinExistence type="predicted"/>
<dbReference type="AlphaFoldDB" id="A0A024S5Z3"/>
<evidence type="ECO:0000313" key="2">
    <source>
        <dbReference type="Proteomes" id="UP000024376"/>
    </source>
</evidence>
<accession>A0A024S5Z3</accession>
<sequence>MGPRTLATTSKPALVAYASVSAPSAESPREERMFQPAIEALGNSQAFCVHARAARRCNKPTPATSLQVA</sequence>
<protein>
    <submittedName>
        <fullName evidence="1">Uncharacterized protein</fullName>
    </submittedName>
</protein>
<dbReference type="EMBL" id="KI911154">
    <property type="protein sequence ID" value="ETR99870.1"/>
    <property type="molecule type" value="Genomic_DNA"/>
</dbReference>
<gene>
    <name evidence="1" type="ORF">M419DRAFT_10378</name>
</gene>
<reference evidence="2" key="1">
    <citation type="journal article" date="2013" name="Ind. Biotechnol.">
        <title>Comparative genomics analysis of Trichoderma reesei strains.</title>
        <authorList>
            <person name="Koike H."/>
            <person name="Aerts A."/>
            <person name="LaButti K."/>
            <person name="Grigoriev I.V."/>
            <person name="Baker S.E."/>
        </authorList>
    </citation>
    <scope>NUCLEOTIDE SEQUENCE [LARGE SCALE GENOMIC DNA]</scope>
    <source>
        <strain evidence="2">ATCC 56765 / BCRC 32924 / NRRL 11460 / Rut C-30</strain>
    </source>
</reference>
<organism evidence="1 2">
    <name type="scientific">Hypocrea jecorina (strain ATCC 56765 / BCRC 32924 / NRRL 11460 / Rut C-30)</name>
    <name type="common">Trichoderma reesei</name>
    <dbReference type="NCBI Taxonomy" id="1344414"/>
    <lineage>
        <taxon>Eukaryota</taxon>
        <taxon>Fungi</taxon>
        <taxon>Dikarya</taxon>
        <taxon>Ascomycota</taxon>
        <taxon>Pezizomycotina</taxon>
        <taxon>Sordariomycetes</taxon>
        <taxon>Hypocreomycetidae</taxon>
        <taxon>Hypocreales</taxon>
        <taxon>Hypocreaceae</taxon>
        <taxon>Trichoderma</taxon>
    </lineage>
</organism>
<dbReference type="HOGENOM" id="CLU_2777715_0_0_1"/>
<evidence type="ECO:0000313" key="1">
    <source>
        <dbReference type="EMBL" id="ETR99870.1"/>
    </source>
</evidence>
<dbReference type="Proteomes" id="UP000024376">
    <property type="component" value="Unassembled WGS sequence"/>
</dbReference>